<dbReference type="InterPro" id="IPR023168">
    <property type="entry name" value="GatB_Yqey_C_2"/>
</dbReference>
<protein>
    <submittedName>
        <fullName evidence="1">Uncharacterized protein</fullName>
    </submittedName>
</protein>
<dbReference type="RefSeq" id="WP_002945259.1">
    <property type="nucleotide sequence ID" value="NZ_CP012543.1"/>
</dbReference>
<proteinExistence type="predicted"/>
<sequence>MTIREKILDDIKTAMKEKDNFRRDTLRLINSVIKQVEVDERAEMTDEKVLPILQTQIKRRMDSIEQYKKGGRDDLAQNEQKEIDIINGYLPKQLSADELEAEIKEVIASLGEGANIGAVMKAAKEKIGARSDGKSISECAKRLLG</sequence>
<dbReference type="PANTHER" id="PTHR28055">
    <property type="entry name" value="ALTERED INHERITANCE OF MITOCHONDRIA PROTEIN 41, MITOCHONDRIAL"/>
    <property type="match status" value="1"/>
</dbReference>
<dbReference type="InterPro" id="IPR003789">
    <property type="entry name" value="Asn/Gln_tRNA_amidoTrase-B-like"/>
</dbReference>
<dbReference type="Gene3D" id="1.10.10.410">
    <property type="match status" value="1"/>
</dbReference>
<dbReference type="Proteomes" id="UP000502377">
    <property type="component" value="Chromosome"/>
</dbReference>
<gene>
    <name evidence="1" type="ORF">CRECT_1449</name>
</gene>
<organism evidence="1 2">
    <name type="scientific">Campylobacter rectus</name>
    <name type="common">Wolinella recta</name>
    <dbReference type="NCBI Taxonomy" id="203"/>
    <lineage>
        <taxon>Bacteria</taxon>
        <taxon>Pseudomonadati</taxon>
        <taxon>Campylobacterota</taxon>
        <taxon>Epsilonproteobacteria</taxon>
        <taxon>Campylobacterales</taxon>
        <taxon>Campylobacteraceae</taxon>
        <taxon>Campylobacter</taxon>
    </lineage>
</organism>
<dbReference type="InterPro" id="IPR019004">
    <property type="entry name" value="YqeY/Aim41"/>
</dbReference>
<evidence type="ECO:0000313" key="1">
    <source>
        <dbReference type="EMBL" id="QCD47097.1"/>
    </source>
</evidence>
<dbReference type="Gene3D" id="1.10.1510.10">
    <property type="entry name" value="Uncharacterised protein YqeY/AIM41 PF09424, N-terminal domain"/>
    <property type="match status" value="1"/>
</dbReference>
<name>A0A6G5QNB5_CAMRE</name>
<accession>A0A6G5QNB5</accession>
<dbReference type="PANTHER" id="PTHR28055:SF1">
    <property type="entry name" value="ALTERED INHERITANCE OF MITOCHONDRIA PROTEIN 41, MITOCHONDRIAL"/>
    <property type="match status" value="1"/>
</dbReference>
<dbReference type="SUPFAM" id="SSF89095">
    <property type="entry name" value="GatB/YqeY motif"/>
    <property type="match status" value="1"/>
</dbReference>
<dbReference type="Pfam" id="PF09424">
    <property type="entry name" value="YqeY"/>
    <property type="match status" value="1"/>
</dbReference>
<dbReference type="EMBL" id="CP012543">
    <property type="protein sequence ID" value="QCD47097.1"/>
    <property type="molecule type" value="Genomic_DNA"/>
</dbReference>
<evidence type="ECO:0000313" key="2">
    <source>
        <dbReference type="Proteomes" id="UP000502377"/>
    </source>
</evidence>
<dbReference type="InterPro" id="IPR042184">
    <property type="entry name" value="YqeY/Aim41_N"/>
</dbReference>
<dbReference type="GO" id="GO:0016884">
    <property type="term" value="F:carbon-nitrogen ligase activity, with glutamine as amido-N-donor"/>
    <property type="evidence" value="ECO:0007669"/>
    <property type="project" value="InterPro"/>
</dbReference>
<dbReference type="AlphaFoldDB" id="A0A6G5QNB5"/>
<dbReference type="KEGG" id="crx:CRECT_1449"/>
<reference evidence="1 2" key="1">
    <citation type="submission" date="2016-07" db="EMBL/GenBank/DDBJ databases">
        <title>Comparative genomics of the Campylobacter concisus group.</title>
        <authorList>
            <person name="Miller W.G."/>
            <person name="Yee E."/>
            <person name="Chapman M.H."/>
            <person name="Huynh S."/>
            <person name="Bono J.L."/>
            <person name="On S.L.W."/>
            <person name="StLeger J."/>
            <person name="Foster G."/>
            <person name="Parker C.T."/>
        </authorList>
    </citation>
    <scope>NUCLEOTIDE SEQUENCE [LARGE SCALE GENOMIC DNA]</scope>
    <source>
        <strain evidence="1 2">ATCC 33238</strain>
    </source>
</reference>